<gene>
    <name evidence="7" type="ORF">MUB46_21595</name>
</gene>
<protein>
    <submittedName>
        <fullName evidence="7">NAD(P)/FAD-dependent oxidoreductase</fullName>
    </submittedName>
</protein>
<reference evidence="7 8" key="1">
    <citation type="submission" date="2022-04" db="EMBL/GenBank/DDBJ databases">
        <authorList>
            <person name="Ye Y.-Q."/>
            <person name="Du Z.-J."/>
        </authorList>
    </citation>
    <scope>NUCLEOTIDE SEQUENCE [LARGE SCALE GENOMIC DNA]</scope>
    <source>
        <strain evidence="7 8">A6E488</strain>
    </source>
</reference>
<dbReference type="Gene3D" id="3.50.50.60">
    <property type="entry name" value="FAD/NAD(P)-binding domain"/>
    <property type="match status" value="1"/>
</dbReference>
<evidence type="ECO:0000256" key="5">
    <source>
        <dbReference type="ARBA" id="ARBA00037941"/>
    </source>
</evidence>
<dbReference type="AlphaFoldDB" id="A0AAW5R3R4"/>
<accession>A0AAW5R3R4</accession>
<dbReference type="Proteomes" id="UP001320898">
    <property type="component" value="Unassembled WGS sequence"/>
</dbReference>
<organism evidence="7 8">
    <name type="scientific">Microbaculum marinisediminis</name>
    <dbReference type="NCBI Taxonomy" id="2931392"/>
    <lineage>
        <taxon>Bacteria</taxon>
        <taxon>Pseudomonadati</taxon>
        <taxon>Pseudomonadota</taxon>
        <taxon>Alphaproteobacteria</taxon>
        <taxon>Hyphomicrobiales</taxon>
        <taxon>Tepidamorphaceae</taxon>
        <taxon>Microbaculum</taxon>
    </lineage>
</organism>
<evidence type="ECO:0000313" key="8">
    <source>
        <dbReference type="Proteomes" id="UP001320898"/>
    </source>
</evidence>
<evidence type="ECO:0000259" key="6">
    <source>
        <dbReference type="Pfam" id="PF01266"/>
    </source>
</evidence>
<keyword evidence="4" id="KW-0560">Oxidoreductase</keyword>
<dbReference type="GO" id="GO:0047545">
    <property type="term" value="F:(S)-2-hydroxyglutarate dehydrogenase activity"/>
    <property type="evidence" value="ECO:0007669"/>
    <property type="project" value="TreeGrafter"/>
</dbReference>
<dbReference type="Gene3D" id="3.30.9.10">
    <property type="entry name" value="D-Amino Acid Oxidase, subunit A, domain 2"/>
    <property type="match status" value="1"/>
</dbReference>
<keyword evidence="2" id="KW-0285">Flavoprotein</keyword>
<dbReference type="RefSeq" id="WP_261618053.1">
    <property type="nucleotide sequence ID" value="NZ_JALIDZ010000012.1"/>
</dbReference>
<proteinExistence type="inferred from homology"/>
<feature type="domain" description="FAD dependent oxidoreductase" evidence="6">
    <location>
        <begin position="5"/>
        <end position="375"/>
    </location>
</feature>
<evidence type="ECO:0000256" key="4">
    <source>
        <dbReference type="ARBA" id="ARBA00023002"/>
    </source>
</evidence>
<comment type="caution">
    <text evidence="7">The sequence shown here is derived from an EMBL/GenBank/DDBJ whole genome shotgun (WGS) entry which is preliminary data.</text>
</comment>
<keyword evidence="8" id="KW-1185">Reference proteome</keyword>
<dbReference type="EMBL" id="JALIDZ010000012">
    <property type="protein sequence ID" value="MCT8974469.1"/>
    <property type="molecule type" value="Genomic_DNA"/>
</dbReference>
<dbReference type="InterPro" id="IPR006076">
    <property type="entry name" value="FAD-dep_OxRdtase"/>
</dbReference>
<dbReference type="Pfam" id="PF01266">
    <property type="entry name" value="DAO"/>
    <property type="match status" value="1"/>
</dbReference>
<comment type="cofactor">
    <cofactor evidence="1">
        <name>FAD</name>
        <dbReference type="ChEBI" id="CHEBI:57692"/>
    </cofactor>
</comment>
<dbReference type="InterPro" id="IPR036188">
    <property type="entry name" value="FAD/NAD-bd_sf"/>
</dbReference>
<dbReference type="PANTHER" id="PTHR43104:SF4">
    <property type="entry name" value="L-2-HYDROXYGLUTARATE DEHYDROGENASE, MITOCHONDRIAL"/>
    <property type="match status" value="1"/>
</dbReference>
<name>A0AAW5R3R4_9HYPH</name>
<evidence type="ECO:0000256" key="1">
    <source>
        <dbReference type="ARBA" id="ARBA00001974"/>
    </source>
</evidence>
<evidence type="ECO:0000256" key="3">
    <source>
        <dbReference type="ARBA" id="ARBA00022827"/>
    </source>
</evidence>
<dbReference type="PANTHER" id="PTHR43104">
    <property type="entry name" value="L-2-HYDROXYGLUTARATE DEHYDROGENASE, MITOCHONDRIAL"/>
    <property type="match status" value="1"/>
</dbReference>
<sequence>MDTVDCVVIGAGVIGLAVARALALAGREVIVVEAESAIGTATSSRNSEVIHAGIYYPAGSLKARLCVEGKQRLYAYCAARDVPHARIGKLIVAATEAQLPDLEDLKARAGANGVDDLTFVDKLALSKLEPALRGAGALLSPSTGIVDSHAFMLALQGDAENAGAAFAFRTPVIGGRLTETGVALRFGGDDPFALEAGLVVNAAGLFAHRVMASIEGVPPRAVPRVAYAKGNYFSLTGTCPFSRLIYPVPEAGGLGVHLTLDMGGQARFGPDVEWLNDARQDDVLHGDVLHGDDIDYAVDPARSEPFYAAIRAYWPDLADGSLHPDYSGIRVKLDGAASPDFRIDSACGPGLINLLGFESPGLTASLAVAERVAKMVADPVT</sequence>
<evidence type="ECO:0000256" key="2">
    <source>
        <dbReference type="ARBA" id="ARBA00022630"/>
    </source>
</evidence>
<evidence type="ECO:0000313" key="7">
    <source>
        <dbReference type="EMBL" id="MCT8974469.1"/>
    </source>
</evidence>
<comment type="similarity">
    <text evidence="5">Belongs to the L2HGDH family.</text>
</comment>
<dbReference type="SUPFAM" id="SSF51905">
    <property type="entry name" value="FAD/NAD(P)-binding domain"/>
    <property type="match status" value="1"/>
</dbReference>
<keyword evidence="3" id="KW-0274">FAD</keyword>